<reference evidence="2 3" key="1">
    <citation type="submission" date="2019-02" db="EMBL/GenBank/DDBJ databases">
        <title>Genomic Encyclopedia of Type Strains, Phase IV (KMG-IV): sequencing the most valuable type-strain genomes for metagenomic binning, comparative biology and taxonomic classification.</title>
        <authorList>
            <person name="Goeker M."/>
        </authorList>
    </citation>
    <scope>NUCLEOTIDE SEQUENCE [LARGE SCALE GENOMIC DNA]</scope>
    <source>
        <strain evidence="2 3">DSM 18116</strain>
    </source>
</reference>
<protein>
    <submittedName>
        <fullName evidence="2">Uncharacterized protein</fullName>
    </submittedName>
</protein>
<keyword evidence="3" id="KW-1185">Reference proteome</keyword>
<feature type="compositionally biased region" description="Basic and acidic residues" evidence="1">
    <location>
        <begin position="47"/>
        <end position="68"/>
    </location>
</feature>
<evidence type="ECO:0000313" key="2">
    <source>
        <dbReference type="EMBL" id="RZS72020.1"/>
    </source>
</evidence>
<dbReference type="Proteomes" id="UP000293874">
    <property type="component" value="Unassembled WGS sequence"/>
</dbReference>
<organism evidence="2 3">
    <name type="scientific">Pseudobacter ginsenosidimutans</name>
    <dbReference type="NCBI Taxonomy" id="661488"/>
    <lineage>
        <taxon>Bacteria</taxon>
        <taxon>Pseudomonadati</taxon>
        <taxon>Bacteroidota</taxon>
        <taxon>Chitinophagia</taxon>
        <taxon>Chitinophagales</taxon>
        <taxon>Chitinophagaceae</taxon>
        <taxon>Pseudobacter</taxon>
    </lineage>
</organism>
<evidence type="ECO:0000313" key="3">
    <source>
        <dbReference type="Proteomes" id="UP000293874"/>
    </source>
</evidence>
<dbReference type="EMBL" id="SGXA01000002">
    <property type="protein sequence ID" value="RZS72020.1"/>
    <property type="molecule type" value="Genomic_DNA"/>
</dbReference>
<evidence type="ECO:0000256" key="1">
    <source>
        <dbReference type="SAM" id="MobiDB-lite"/>
    </source>
</evidence>
<proteinExistence type="predicted"/>
<feature type="region of interest" description="Disordered" evidence="1">
    <location>
        <begin position="47"/>
        <end position="96"/>
    </location>
</feature>
<feature type="compositionally biased region" description="Basic and acidic residues" evidence="1">
    <location>
        <begin position="79"/>
        <end position="90"/>
    </location>
</feature>
<comment type="caution">
    <text evidence="2">The sequence shown here is derived from an EMBL/GenBank/DDBJ whole genome shotgun (WGS) entry which is preliminary data.</text>
</comment>
<name>A0A4Q7MY13_9BACT</name>
<dbReference type="AlphaFoldDB" id="A0A4Q7MY13"/>
<accession>A0A4Q7MY13</accession>
<sequence length="96" mass="11219">MHPVMATINTENRNRCRYLQRKRTGIAGRSCKGWVRCNDERRSKDLVRHENKNERFHGRYDRGMEKAEINSATGQQSDDYPKNDHTKEVVADQAVS</sequence>
<gene>
    <name evidence="2" type="ORF">EV199_3935</name>
</gene>